<accession>A0ABP0GHX1</accession>
<gene>
    <name evidence="1" type="ORF">CVLEPA_LOCUS23778</name>
</gene>
<comment type="caution">
    <text evidence="1">The sequence shown here is derived from an EMBL/GenBank/DDBJ whole genome shotgun (WGS) entry which is preliminary data.</text>
</comment>
<dbReference type="Proteomes" id="UP001642483">
    <property type="component" value="Unassembled WGS sequence"/>
</dbReference>
<organism evidence="1 2">
    <name type="scientific">Clavelina lepadiformis</name>
    <name type="common">Light-bulb sea squirt</name>
    <name type="synonym">Ascidia lepadiformis</name>
    <dbReference type="NCBI Taxonomy" id="159417"/>
    <lineage>
        <taxon>Eukaryota</taxon>
        <taxon>Metazoa</taxon>
        <taxon>Chordata</taxon>
        <taxon>Tunicata</taxon>
        <taxon>Ascidiacea</taxon>
        <taxon>Aplousobranchia</taxon>
        <taxon>Clavelinidae</taxon>
        <taxon>Clavelina</taxon>
    </lineage>
</organism>
<evidence type="ECO:0000313" key="2">
    <source>
        <dbReference type="Proteomes" id="UP001642483"/>
    </source>
</evidence>
<evidence type="ECO:0000313" key="1">
    <source>
        <dbReference type="EMBL" id="CAK8691195.1"/>
    </source>
</evidence>
<sequence>MTVFRSMTLSPILETPLVSTPTNCRNVLSWIVDVGLVLFSRLRGQAPCGLVNGTLPTMVDDLKAVQSSNLLNVNIYSTALRITTLLSCRGLSTSRILRSLPAKFNYAGTAEDEKSDKE</sequence>
<keyword evidence="2" id="KW-1185">Reference proteome</keyword>
<name>A0ABP0GHX1_CLALP</name>
<reference evidence="1 2" key="1">
    <citation type="submission" date="2024-02" db="EMBL/GenBank/DDBJ databases">
        <authorList>
            <person name="Daric V."/>
            <person name="Darras S."/>
        </authorList>
    </citation>
    <scope>NUCLEOTIDE SEQUENCE [LARGE SCALE GENOMIC DNA]</scope>
</reference>
<protein>
    <submittedName>
        <fullName evidence="1">Uncharacterized protein</fullName>
    </submittedName>
</protein>
<proteinExistence type="predicted"/>
<dbReference type="EMBL" id="CAWYQH010000119">
    <property type="protein sequence ID" value="CAK8691195.1"/>
    <property type="molecule type" value="Genomic_DNA"/>
</dbReference>